<feature type="transmembrane region" description="Helical" evidence="1">
    <location>
        <begin position="27"/>
        <end position="44"/>
    </location>
</feature>
<feature type="transmembrane region" description="Helical" evidence="1">
    <location>
        <begin position="64"/>
        <end position="89"/>
    </location>
</feature>
<keyword evidence="1" id="KW-0812">Transmembrane</keyword>
<name>A0AAD5RFS6_9PEZI</name>
<dbReference type="AlphaFoldDB" id="A0AAD5RFS6"/>
<keyword evidence="1" id="KW-1133">Transmembrane helix</keyword>
<keyword evidence="1" id="KW-0472">Membrane</keyword>
<feature type="transmembrane region" description="Helical" evidence="1">
    <location>
        <begin position="110"/>
        <end position="133"/>
    </location>
</feature>
<evidence type="ECO:0000256" key="1">
    <source>
        <dbReference type="SAM" id="Phobius"/>
    </source>
</evidence>
<proteinExistence type="predicted"/>
<dbReference type="Proteomes" id="UP001201980">
    <property type="component" value="Unassembled WGS sequence"/>
</dbReference>
<comment type="caution">
    <text evidence="2">The sequence shown here is derived from an EMBL/GenBank/DDBJ whole genome shotgun (WGS) entry which is preliminary data.</text>
</comment>
<keyword evidence="3" id="KW-1185">Reference proteome</keyword>
<reference evidence="2" key="1">
    <citation type="submission" date="2022-07" db="EMBL/GenBank/DDBJ databases">
        <title>Draft genome sequence of Zalerion maritima ATCC 34329, a (micro)plastics degrading marine fungus.</title>
        <authorList>
            <person name="Paco A."/>
            <person name="Goncalves M.F.M."/>
            <person name="Rocha-Santos T.A.P."/>
            <person name="Alves A."/>
        </authorList>
    </citation>
    <scope>NUCLEOTIDE SEQUENCE</scope>
    <source>
        <strain evidence="2">ATCC 34329</strain>
    </source>
</reference>
<gene>
    <name evidence="2" type="ORF">MKZ38_000064</name>
</gene>
<sequence>MPSSRSTKMFVPNNLPLSSYFADTRTLSAYFGTVYFAIMIQGRYMSTVTEASAVPPTTSQPVAFATVLSAWQVGTSIFAVLFVLVPRVVPSLSKYVSPTQISRRPATARAWGSAAVLAMLSHLAQIVAFFSWWCAQDSSTTPLRNQDASSSSPSVFGALYWDVNLLLLPAVVLLVCIAKAVKGTATGWWELCGGTNFYFTRQETLRMNDQQGTFTGDVELGNVAATAAAATAATAATAAVRPQMNASRSYLP</sequence>
<protein>
    <submittedName>
        <fullName evidence="2">Uncharacterized protein</fullName>
    </submittedName>
</protein>
<dbReference type="EMBL" id="JAKWBI020001012">
    <property type="protein sequence ID" value="KAJ2891702.1"/>
    <property type="molecule type" value="Genomic_DNA"/>
</dbReference>
<evidence type="ECO:0000313" key="2">
    <source>
        <dbReference type="EMBL" id="KAJ2891702.1"/>
    </source>
</evidence>
<evidence type="ECO:0000313" key="3">
    <source>
        <dbReference type="Proteomes" id="UP001201980"/>
    </source>
</evidence>
<feature type="transmembrane region" description="Helical" evidence="1">
    <location>
        <begin position="158"/>
        <end position="178"/>
    </location>
</feature>
<organism evidence="2 3">
    <name type="scientific">Zalerion maritima</name>
    <dbReference type="NCBI Taxonomy" id="339359"/>
    <lineage>
        <taxon>Eukaryota</taxon>
        <taxon>Fungi</taxon>
        <taxon>Dikarya</taxon>
        <taxon>Ascomycota</taxon>
        <taxon>Pezizomycotina</taxon>
        <taxon>Sordariomycetes</taxon>
        <taxon>Lulworthiomycetidae</taxon>
        <taxon>Lulworthiales</taxon>
        <taxon>Lulworthiaceae</taxon>
        <taxon>Zalerion</taxon>
    </lineage>
</organism>
<accession>A0AAD5RFS6</accession>